<dbReference type="Gene3D" id="3.10.20.800">
    <property type="match status" value="1"/>
</dbReference>
<dbReference type="PANTHER" id="PTHR30582">
    <property type="entry name" value="L,D-TRANSPEPTIDASE"/>
    <property type="match status" value="1"/>
</dbReference>
<evidence type="ECO:0000256" key="3">
    <source>
        <dbReference type="ARBA" id="ARBA00022960"/>
    </source>
</evidence>
<dbReference type="UniPathway" id="UPA00219"/>
<feature type="active site" description="Proton donor/acceptor" evidence="6">
    <location>
        <position position="446"/>
    </location>
</feature>
<dbReference type="PATRIC" id="fig|1410657.5.peg.1448"/>
<dbReference type="InterPro" id="IPR038063">
    <property type="entry name" value="Transpep_catalytic_dom"/>
</dbReference>
<protein>
    <recommendedName>
        <fullName evidence="7">L,D-TPase catalytic domain-containing protein</fullName>
    </recommendedName>
</protein>
<accession>A0A0R2HCX7</accession>
<dbReference type="InterPro" id="IPR022029">
    <property type="entry name" value="YoaR-like_PG-bd"/>
</dbReference>
<dbReference type="GO" id="GO:0018104">
    <property type="term" value="P:peptidoglycan-protein cross-linking"/>
    <property type="evidence" value="ECO:0007669"/>
    <property type="project" value="TreeGrafter"/>
</dbReference>
<dbReference type="SUPFAM" id="SSF143985">
    <property type="entry name" value="L,D-transpeptidase pre-catalytic domain-like"/>
    <property type="match status" value="1"/>
</dbReference>
<evidence type="ECO:0000256" key="4">
    <source>
        <dbReference type="ARBA" id="ARBA00022984"/>
    </source>
</evidence>
<proteinExistence type="predicted"/>
<dbReference type="Gene3D" id="2.40.440.10">
    <property type="entry name" value="L,D-transpeptidase catalytic domain-like"/>
    <property type="match status" value="1"/>
</dbReference>
<dbReference type="GO" id="GO:0008360">
    <property type="term" value="P:regulation of cell shape"/>
    <property type="evidence" value="ECO:0007669"/>
    <property type="project" value="UniProtKB-UniRule"/>
</dbReference>
<feature type="domain" description="L,D-TPase catalytic" evidence="7">
    <location>
        <begin position="371"/>
        <end position="493"/>
    </location>
</feature>
<dbReference type="InterPro" id="IPR038054">
    <property type="entry name" value="LD_TPept-like_central_sf"/>
</dbReference>
<dbReference type="GO" id="GO:0005576">
    <property type="term" value="C:extracellular region"/>
    <property type="evidence" value="ECO:0007669"/>
    <property type="project" value="TreeGrafter"/>
</dbReference>
<name>A0A0R2HCX7_9FIRM</name>
<dbReference type="EMBL" id="JQBL01000004">
    <property type="protein sequence ID" value="KRN50905.1"/>
    <property type="molecule type" value="Genomic_DNA"/>
</dbReference>
<dbReference type="PROSITE" id="PS52029">
    <property type="entry name" value="LD_TPASE"/>
    <property type="match status" value="1"/>
</dbReference>
<dbReference type="GO" id="GO:0071555">
    <property type="term" value="P:cell wall organization"/>
    <property type="evidence" value="ECO:0007669"/>
    <property type="project" value="UniProtKB-UniRule"/>
</dbReference>
<dbReference type="PANTHER" id="PTHR30582:SF2">
    <property type="entry name" value="L,D-TRANSPEPTIDASE YCIB-RELATED"/>
    <property type="match status" value="1"/>
</dbReference>
<dbReference type="AlphaFoldDB" id="A0A0R2HCX7"/>
<reference evidence="8 9" key="1">
    <citation type="journal article" date="2015" name="Genome Announc.">
        <title>Expanding the biotechnology potential of lactobacilli through comparative genomics of 213 strains and associated genera.</title>
        <authorList>
            <person name="Sun Z."/>
            <person name="Harris H.M."/>
            <person name="McCann A."/>
            <person name="Guo C."/>
            <person name="Argimon S."/>
            <person name="Zhang W."/>
            <person name="Yang X."/>
            <person name="Jeffery I.B."/>
            <person name="Cooney J.C."/>
            <person name="Kagawa T.F."/>
            <person name="Liu W."/>
            <person name="Song Y."/>
            <person name="Salvetti E."/>
            <person name="Wrobel A."/>
            <person name="Rasinkangas P."/>
            <person name="Parkhill J."/>
            <person name="Rea M.C."/>
            <person name="O'Sullivan O."/>
            <person name="Ritari J."/>
            <person name="Douillard F.P."/>
            <person name="Paul Ross R."/>
            <person name="Yang R."/>
            <person name="Briner A.E."/>
            <person name="Felis G.E."/>
            <person name="de Vos W.M."/>
            <person name="Barrangou R."/>
            <person name="Klaenhammer T.R."/>
            <person name="Caufield P.W."/>
            <person name="Cui Y."/>
            <person name="Zhang H."/>
            <person name="O'Toole P.W."/>
        </authorList>
    </citation>
    <scope>NUCLEOTIDE SEQUENCE [LARGE SCALE GENOMIC DNA]</scope>
    <source>
        <strain evidence="8 9">DSM 20405</strain>
    </source>
</reference>
<evidence type="ECO:0000259" key="7">
    <source>
        <dbReference type="PROSITE" id="PS52029"/>
    </source>
</evidence>
<comment type="caution">
    <text evidence="8">The sequence shown here is derived from an EMBL/GenBank/DDBJ whole genome shotgun (WGS) entry which is preliminary data.</text>
</comment>
<dbReference type="CDD" id="cd16913">
    <property type="entry name" value="YkuD_like"/>
    <property type="match status" value="1"/>
</dbReference>
<comment type="pathway">
    <text evidence="1 6">Cell wall biogenesis; peptidoglycan biosynthesis.</text>
</comment>
<keyword evidence="4 6" id="KW-0573">Peptidoglycan synthesis</keyword>
<dbReference type="InterPro" id="IPR005490">
    <property type="entry name" value="LD_TPept_cat_dom"/>
</dbReference>
<dbReference type="Pfam" id="PF12229">
    <property type="entry name" value="PG_binding_4"/>
    <property type="match status" value="1"/>
</dbReference>
<keyword evidence="3 6" id="KW-0133">Cell shape</keyword>
<evidence type="ECO:0000313" key="9">
    <source>
        <dbReference type="Proteomes" id="UP000051841"/>
    </source>
</evidence>
<evidence type="ECO:0000256" key="2">
    <source>
        <dbReference type="ARBA" id="ARBA00022679"/>
    </source>
</evidence>
<dbReference type="GO" id="GO:0071972">
    <property type="term" value="F:peptidoglycan L,D-transpeptidase activity"/>
    <property type="evidence" value="ECO:0007669"/>
    <property type="project" value="TreeGrafter"/>
</dbReference>
<evidence type="ECO:0000256" key="1">
    <source>
        <dbReference type="ARBA" id="ARBA00004752"/>
    </source>
</evidence>
<dbReference type="InterPro" id="IPR050979">
    <property type="entry name" value="LD-transpeptidase"/>
</dbReference>
<keyword evidence="2" id="KW-0808">Transferase</keyword>
<dbReference type="GO" id="GO:0016740">
    <property type="term" value="F:transferase activity"/>
    <property type="evidence" value="ECO:0007669"/>
    <property type="project" value="UniProtKB-KW"/>
</dbReference>
<keyword evidence="9" id="KW-1185">Reference proteome</keyword>
<evidence type="ECO:0000256" key="5">
    <source>
        <dbReference type="ARBA" id="ARBA00023316"/>
    </source>
</evidence>
<evidence type="ECO:0000313" key="8">
    <source>
        <dbReference type="EMBL" id="KRN50905.1"/>
    </source>
</evidence>
<keyword evidence="5 6" id="KW-0961">Cell wall biogenesis/degradation</keyword>
<feature type="active site" description="Nucleophile" evidence="6">
    <location>
        <position position="469"/>
    </location>
</feature>
<evidence type="ECO:0000256" key="6">
    <source>
        <dbReference type="PROSITE-ProRule" id="PRU01373"/>
    </source>
</evidence>
<gene>
    <name evidence="8" type="ORF">IV49_GL001399</name>
</gene>
<dbReference type="Proteomes" id="UP000051841">
    <property type="component" value="Unassembled WGS sequence"/>
</dbReference>
<sequence>MKMKKKIGLAVVLALIVAGIGLFLAYYNTSNRNVWFDNTVINGVDVSGQTLEQSKETLTKALNDYTLNVKGRNNGKFSLKGEDIQFKLTLSDKINQLFKNVHNKIAFPYAHSKYKVDYSVSYDKSAVAQAIDESEIVNGSDNYEIVNPRSAFIMYDEKKHDLVVSSGIDGNKIVKKEFKAAVNSAIGRAVKTLSIDDNTKYSNIYKNAKATVSKEDLKKVLPEYRELAMKFIKWDMGDNITEELNPQEIADMLSYKDGKVSWNDEKITEWTEAFAQKYKTVGTKRTYKSHTGAMLSTAEGDYGFRLEWDKTLAQVKKALKKKMDQSDVDAYAKKADDDTKKGITVSLKPIWYSKGYKLNLENKAEDWNSTRYFEVDMKEQKAYFIQNGKVVYSTNCITGKPEGKRKTTTGAYWIKQRQLHRVLKGDGYSTPVTYWVRITWTGTGFHAAPWQSWGSWSPSYYLSRGSHGCVNLPGDAAVKIYNLAQYGDMVFMHY</sequence>
<dbReference type="SUPFAM" id="SSF141523">
    <property type="entry name" value="L,D-transpeptidase catalytic domain-like"/>
    <property type="match status" value="1"/>
</dbReference>
<dbReference type="Pfam" id="PF03734">
    <property type="entry name" value="YkuD"/>
    <property type="match status" value="1"/>
</dbReference>
<organism evidence="8 9">
    <name type="scientific">Kandleria vitulina DSM 20405</name>
    <dbReference type="NCBI Taxonomy" id="1410657"/>
    <lineage>
        <taxon>Bacteria</taxon>
        <taxon>Bacillati</taxon>
        <taxon>Bacillota</taxon>
        <taxon>Erysipelotrichia</taxon>
        <taxon>Erysipelotrichales</taxon>
        <taxon>Coprobacillaceae</taxon>
        <taxon>Kandleria</taxon>
    </lineage>
</organism>